<organism evidence="2 3">
    <name type="scientific">Nocardia rhamnosiphila</name>
    <dbReference type="NCBI Taxonomy" id="426716"/>
    <lineage>
        <taxon>Bacteria</taxon>
        <taxon>Bacillati</taxon>
        <taxon>Actinomycetota</taxon>
        <taxon>Actinomycetes</taxon>
        <taxon>Mycobacteriales</taxon>
        <taxon>Nocardiaceae</taxon>
        <taxon>Nocardia</taxon>
    </lineage>
</organism>
<dbReference type="Pfam" id="PF12728">
    <property type="entry name" value="HTH_17"/>
    <property type="match status" value="1"/>
</dbReference>
<evidence type="ECO:0000313" key="2">
    <source>
        <dbReference type="EMBL" id="MEU1954047.1"/>
    </source>
</evidence>
<comment type="caution">
    <text evidence="2">The sequence shown here is derived from an EMBL/GenBank/DDBJ whole genome shotgun (WGS) entry which is preliminary data.</text>
</comment>
<name>A0ABV2WT33_9NOCA</name>
<dbReference type="EMBL" id="JBEYBF010000013">
    <property type="protein sequence ID" value="MEU1954047.1"/>
    <property type="molecule type" value="Genomic_DNA"/>
</dbReference>
<keyword evidence="3" id="KW-1185">Reference proteome</keyword>
<dbReference type="InterPro" id="IPR009061">
    <property type="entry name" value="DNA-bd_dom_put_sf"/>
</dbReference>
<feature type="domain" description="Helix-turn-helix" evidence="1">
    <location>
        <begin position="10"/>
        <end position="63"/>
    </location>
</feature>
<dbReference type="InterPro" id="IPR041657">
    <property type="entry name" value="HTH_17"/>
</dbReference>
<dbReference type="RefSeq" id="WP_356954133.1">
    <property type="nucleotide sequence ID" value="NZ_JBEYBD010000001.1"/>
</dbReference>
<accession>A0ABV2WT33</accession>
<dbReference type="Proteomes" id="UP001550628">
    <property type="component" value="Unassembled WGS sequence"/>
</dbReference>
<evidence type="ECO:0000259" key="1">
    <source>
        <dbReference type="Pfam" id="PF12728"/>
    </source>
</evidence>
<sequence length="72" mass="8101">METQLVNGRWYSTAELAVLLGIDPSSLRRWRTANPPYGPAFVRVSARVVKYAAEDIEVWLRAKRTDPAELAA</sequence>
<evidence type="ECO:0000313" key="3">
    <source>
        <dbReference type="Proteomes" id="UP001550628"/>
    </source>
</evidence>
<reference evidence="2 3" key="1">
    <citation type="submission" date="2024-06" db="EMBL/GenBank/DDBJ databases">
        <title>The Natural Products Discovery Center: Release of the First 8490 Sequenced Strains for Exploring Actinobacteria Biosynthetic Diversity.</title>
        <authorList>
            <person name="Kalkreuter E."/>
            <person name="Kautsar S.A."/>
            <person name="Yang D."/>
            <person name="Bader C.D."/>
            <person name="Teijaro C.N."/>
            <person name="Fluegel L."/>
            <person name="Davis C.M."/>
            <person name="Simpson J.R."/>
            <person name="Lauterbach L."/>
            <person name="Steele A.D."/>
            <person name="Gui C."/>
            <person name="Meng S."/>
            <person name="Li G."/>
            <person name="Viehrig K."/>
            <person name="Ye F."/>
            <person name="Su P."/>
            <person name="Kiefer A.F."/>
            <person name="Nichols A."/>
            <person name="Cepeda A.J."/>
            <person name="Yan W."/>
            <person name="Fan B."/>
            <person name="Jiang Y."/>
            <person name="Adhikari A."/>
            <person name="Zheng C.-J."/>
            <person name="Schuster L."/>
            <person name="Cowan T.M."/>
            <person name="Smanski M.J."/>
            <person name="Chevrette M.G."/>
            <person name="De Carvalho L.P.S."/>
            <person name="Shen B."/>
        </authorList>
    </citation>
    <scope>NUCLEOTIDE SEQUENCE [LARGE SCALE GENOMIC DNA]</scope>
    <source>
        <strain evidence="2 3">NPDC019708</strain>
    </source>
</reference>
<protein>
    <submittedName>
        <fullName evidence="2">Helix-turn-helix domain-containing protein</fullName>
    </submittedName>
</protein>
<proteinExistence type="predicted"/>
<gene>
    <name evidence="2" type="ORF">ABZ510_19555</name>
</gene>
<dbReference type="SUPFAM" id="SSF46955">
    <property type="entry name" value="Putative DNA-binding domain"/>
    <property type="match status" value="1"/>
</dbReference>